<gene>
    <name evidence="1" type="ORF">LCGC14_1681830</name>
</gene>
<organism evidence="1">
    <name type="scientific">marine sediment metagenome</name>
    <dbReference type="NCBI Taxonomy" id="412755"/>
    <lineage>
        <taxon>unclassified sequences</taxon>
        <taxon>metagenomes</taxon>
        <taxon>ecological metagenomes</taxon>
    </lineage>
</organism>
<dbReference type="EMBL" id="LAZR01014589">
    <property type="protein sequence ID" value="KKM16836.1"/>
    <property type="molecule type" value="Genomic_DNA"/>
</dbReference>
<sequence>MSKKYEKRLEILKNKKKDKRLTRKSPMIDGRNLKSLSINKQKKFLKDFKKKMDGSSQIW</sequence>
<accession>A0A0F9HNG0</accession>
<comment type="caution">
    <text evidence="1">The sequence shown here is derived from an EMBL/GenBank/DDBJ whole genome shotgun (WGS) entry which is preliminary data.</text>
</comment>
<reference evidence="1" key="1">
    <citation type="journal article" date="2015" name="Nature">
        <title>Complex archaea that bridge the gap between prokaryotes and eukaryotes.</title>
        <authorList>
            <person name="Spang A."/>
            <person name="Saw J.H."/>
            <person name="Jorgensen S.L."/>
            <person name="Zaremba-Niedzwiedzka K."/>
            <person name="Martijn J."/>
            <person name="Lind A.E."/>
            <person name="van Eijk R."/>
            <person name="Schleper C."/>
            <person name="Guy L."/>
            <person name="Ettema T.J."/>
        </authorList>
    </citation>
    <scope>NUCLEOTIDE SEQUENCE</scope>
</reference>
<protein>
    <submittedName>
        <fullName evidence="1">Uncharacterized protein</fullName>
    </submittedName>
</protein>
<evidence type="ECO:0000313" key="1">
    <source>
        <dbReference type="EMBL" id="KKM16836.1"/>
    </source>
</evidence>
<dbReference type="AlphaFoldDB" id="A0A0F9HNG0"/>
<name>A0A0F9HNG0_9ZZZZ</name>
<proteinExistence type="predicted"/>